<dbReference type="EMBL" id="BMNG01000016">
    <property type="protein sequence ID" value="GGO54699.1"/>
    <property type="molecule type" value="Genomic_DNA"/>
</dbReference>
<feature type="domain" description="EamA" evidence="8">
    <location>
        <begin position="142"/>
        <end position="283"/>
    </location>
</feature>
<gene>
    <name evidence="9" type="ORF">GCM10012286_65080</name>
</gene>
<sequence length="323" mass="33378">MVSACTFGTVGPATKVLDSAGLSAMEIAQARLTIAAVLLLAFVALTRPRALVAAAREAYGVIAVLGIFSFATLQTLCGVAVARIPVGVFVVLQFLSPVIVVAWLRCVRRVPQPRQVWTGTAVVLVGLLLVGEVWSRLRLDVIGVLAALGTAAALSVRFLVAGRALARHDPVTVAALGIAIGALALNVVSPVTAFPYGTLGDTVRYETVSAPVWAVVLWAAFVATLVAYLSGIAAQQFLAPSAASLFATLEVVAGAGAAYLFLRETLTPVQCVGVATVLTGVGLAQRSMRTSPRPRASGARPVDVPHGKPSRTAGEPQRSPRGT</sequence>
<dbReference type="PANTHER" id="PTHR32322:SF2">
    <property type="entry name" value="EAMA DOMAIN-CONTAINING PROTEIN"/>
    <property type="match status" value="1"/>
</dbReference>
<dbReference type="PANTHER" id="PTHR32322">
    <property type="entry name" value="INNER MEMBRANE TRANSPORTER"/>
    <property type="match status" value="1"/>
</dbReference>
<feature type="domain" description="EamA" evidence="8">
    <location>
        <begin position="2"/>
        <end position="130"/>
    </location>
</feature>
<feature type="transmembrane region" description="Helical" evidence="7">
    <location>
        <begin position="172"/>
        <end position="192"/>
    </location>
</feature>
<evidence type="ECO:0000256" key="2">
    <source>
        <dbReference type="ARBA" id="ARBA00007362"/>
    </source>
</evidence>
<feature type="transmembrane region" description="Helical" evidence="7">
    <location>
        <begin position="116"/>
        <end position="135"/>
    </location>
</feature>
<feature type="transmembrane region" description="Helical" evidence="7">
    <location>
        <begin position="141"/>
        <end position="160"/>
    </location>
</feature>
<evidence type="ECO:0000256" key="6">
    <source>
        <dbReference type="SAM" id="MobiDB-lite"/>
    </source>
</evidence>
<evidence type="ECO:0000313" key="9">
    <source>
        <dbReference type="EMBL" id="GGO54699.1"/>
    </source>
</evidence>
<feature type="region of interest" description="Disordered" evidence="6">
    <location>
        <begin position="286"/>
        <end position="323"/>
    </location>
</feature>
<dbReference type="InterPro" id="IPR037185">
    <property type="entry name" value="EmrE-like"/>
</dbReference>
<dbReference type="SUPFAM" id="SSF103481">
    <property type="entry name" value="Multidrug resistance efflux transporter EmrE"/>
    <property type="match status" value="2"/>
</dbReference>
<evidence type="ECO:0000256" key="4">
    <source>
        <dbReference type="ARBA" id="ARBA00022989"/>
    </source>
</evidence>
<dbReference type="Pfam" id="PF00892">
    <property type="entry name" value="EamA"/>
    <property type="match status" value="2"/>
</dbReference>
<evidence type="ECO:0000256" key="1">
    <source>
        <dbReference type="ARBA" id="ARBA00004141"/>
    </source>
</evidence>
<evidence type="ECO:0000259" key="8">
    <source>
        <dbReference type="Pfam" id="PF00892"/>
    </source>
</evidence>
<reference evidence="10" key="1">
    <citation type="journal article" date="2019" name="Int. J. Syst. Evol. Microbiol.">
        <title>The Global Catalogue of Microorganisms (GCM) 10K type strain sequencing project: providing services to taxonomists for standard genome sequencing and annotation.</title>
        <authorList>
            <consortium name="The Broad Institute Genomics Platform"/>
            <consortium name="The Broad Institute Genome Sequencing Center for Infectious Disease"/>
            <person name="Wu L."/>
            <person name="Ma J."/>
        </authorList>
    </citation>
    <scope>NUCLEOTIDE SEQUENCE [LARGE SCALE GENOMIC DNA]</scope>
    <source>
        <strain evidence="10">CGMCC 4.7349</strain>
    </source>
</reference>
<keyword evidence="4 7" id="KW-1133">Transmembrane helix</keyword>
<accession>A0ABQ2MN34</accession>
<name>A0ABQ2MN34_9ACTN</name>
<dbReference type="InterPro" id="IPR000620">
    <property type="entry name" value="EamA_dom"/>
</dbReference>
<comment type="caution">
    <text evidence="9">The sequence shown here is derived from an EMBL/GenBank/DDBJ whole genome shotgun (WGS) entry which is preliminary data.</text>
</comment>
<comment type="similarity">
    <text evidence="2">Belongs to the EamA transporter family.</text>
</comment>
<dbReference type="Proteomes" id="UP000656881">
    <property type="component" value="Unassembled WGS sequence"/>
</dbReference>
<feature type="transmembrane region" description="Helical" evidence="7">
    <location>
        <begin position="267"/>
        <end position="285"/>
    </location>
</feature>
<evidence type="ECO:0000256" key="5">
    <source>
        <dbReference type="ARBA" id="ARBA00023136"/>
    </source>
</evidence>
<evidence type="ECO:0000256" key="7">
    <source>
        <dbReference type="SAM" id="Phobius"/>
    </source>
</evidence>
<feature type="transmembrane region" description="Helical" evidence="7">
    <location>
        <begin position="58"/>
        <end position="81"/>
    </location>
</feature>
<evidence type="ECO:0000256" key="3">
    <source>
        <dbReference type="ARBA" id="ARBA00022692"/>
    </source>
</evidence>
<dbReference type="InterPro" id="IPR050638">
    <property type="entry name" value="AA-Vitamin_Transporters"/>
</dbReference>
<feature type="transmembrane region" description="Helical" evidence="7">
    <location>
        <begin position="27"/>
        <end position="46"/>
    </location>
</feature>
<feature type="transmembrane region" description="Helical" evidence="7">
    <location>
        <begin position="237"/>
        <end position="261"/>
    </location>
</feature>
<proteinExistence type="inferred from homology"/>
<keyword evidence="3 7" id="KW-0812">Transmembrane</keyword>
<comment type="subcellular location">
    <subcellularLocation>
        <location evidence="1">Membrane</location>
        <topology evidence="1">Multi-pass membrane protein</topology>
    </subcellularLocation>
</comment>
<protein>
    <submittedName>
        <fullName evidence="9">Membrane protein</fullName>
    </submittedName>
</protein>
<feature type="transmembrane region" description="Helical" evidence="7">
    <location>
        <begin position="212"/>
        <end position="230"/>
    </location>
</feature>
<keyword evidence="5 7" id="KW-0472">Membrane</keyword>
<evidence type="ECO:0000313" key="10">
    <source>
        <dbReference type="Proteomes" id="UP000656881"/>
    </source>
</evidence>
<keyword evidence="10" id="KW-1185">Reference proteome</keyword>
<organism evidence="9 10">
    <name type="scientific">Streptomyces lasiicapitis</name>
    <dbReference type="NCBI Taxonomy" id="1923961"/>
    <lineage>
        <taxon>Bacteria</taxon>
        <taxon>Bacillati</taxon>
        <taxon>Actinomycetota</taxon>
        <taxon>Actinomycetes</taxon>
        <taxon>Kitasatosporales</taxon>
        <taxon>Streptomycetaceae</taxon>
        <taxon>Streptomyces</taxon>
    </lineage>
</organism>
<feature type="transmembrane region" description="Helical" evidence="7">
    <location>
        <begin position="87"/>
        <end position="104"/>
    </location>
</feature>